<reference evidence="2 3" key="1">
    <citation type="submission" date="2012-08" db="EMBL/GenBank/DDBJ databases">
        <title>Whole genome shotgun sequence of Austwickia chelonae NBRC 105200.</title>
        <authorList>
            <person name="Yoshida I."/>
            <person name="Hosoyama A."/>
            <person name="Tsuchikane K."/>
            <person name="Katsumata H."/>
            <person name="Ando Y."/>
            <person name="Ohji S."/>
            <person name="Hamada M."/>
            <person name="Tamura T."/>
            <person name="Yamazoe A."/>
            <person name="Yamazaki S."/>
            <person name="Fujita N."/>
        </authorList>
    </citation>
    <scope>NUCLEOTIDE SEQUENCE [LARGE SCALE GENOMIC DNA]</scope>
    <source>
        <strain evidence="2 3">NBRC 105200</strain>
    </source>
</reference>
<dbReference type="EMBL" id="BAGZ01000005">
    <property type="protein sequence ID" value="GAB77648.1"/>
    <property type="molecule type" value="Genomic_DNA"/>
</dbReference>
<gene>
    <name evidence="2" type="ORF">AUCHE_05_05630</name>
</gene>
<protein>
    <submittedName>
        <fullName evidence="2">Uncharacterized protein</fullName>
    </submittedName>
</protein>
<dbReference type="OrthoDB" id="4843391at2"/>
<accession>K6V5Z8</accession>
<keyword evidence="1" id="KW-1133">Transmembrane helix</keyword>
<keyword evidence="1" id="KW-0812">Transmembrane</keyword>
<evidence type="ECO:0000313" key="3">
    <source>
        <dbReference type="Proteomes" id="UP000008495"/>
    </source>
</evidence>
<dbReference type="Proteomes" id="UP000008495">
    <property type="component" value="Unassembled WGS sequence"/>
</dbReference>
<sequence length="175" mass="19163">MSVIDRVRIENAVQRYDFALDLYGVSGKQRRGLRRELRGNLREAATHGGAREAIHGIGSPEQLARESAHAIRDPRRPAWSQGLSAAALAVAIYWTVVFYTAFTWMDAVIATGVEHEVVGRVSFLPGIEYRAQHTATSFSGGLTTSGTFALISLGIFLVVLALAGRLWRPLRRASS</sequence>
<feature type="transmembrane region" description="Helical" evidence="1">
    <location>
        <begin position="82"/>
        <end position="102"/>
    </location>
</feature>
<keyword evidence="3" id="KW-1185">Reference proteome</keyword>
<feature type="transmembrane region" description="Helical" evidence="1">
    <location>
        <begin position="147"/>
        <end position="167"/>
    </location>
</feature>
<dbReference type="eggNOG" id="ENOG5032NMG">
    <property type="taxonomic scope" value="Bacteria"/>
</dbReference>
<dbReference type="STRING" id="100225.SAMN05421595_1486"/>
<keyword evidence="1" id="KW-0472">Membrane</keyword>
<comment type="caution">
    <text evidence="2">The sequence shown here is derived from an EMBL/GenBank/DDBJ whole genome shotgun (WGS) entry which is preliminary data.</text>
</comment>
<evidence type="ECO:0000256" key="1">
    <source>
        <dbReference type="SAM" id="Phobius"/>
    </source>
</evidence>
<organism evidence="2 3">
    <name type="scientific">Austwickia chelonae NBRC 105200</name>
    <dbReference type="NCBI Taxonomy" id="1184607"/>
    <lineage>
        <taxon>Bacteria</taxon>
        <taxon>Bacillati</taxon>
        <taxon>Actinomycetota</taxon>
        <taxon>Actinomycetes</taxon>
        <taxon>Micrococcales</taxon>
        <taxon>Dermatophilaceae</taxon>
        <taxon>Austwickia</taxon>
    </lineage>
</organism>
<dbReference type="AlphaFoldDB" id="K6V5Z8"/>
<proteinExistence type="predicted"/>
<evidence type="ECO:0000313" key="2">
    <source>
        <dbReference type="EMBL" id="GAB77648.1"/>
    </source>
</evidence>
<name>K6V5Z8_9MICO</name>
<dbReference type="RefSeq" id="WP_006502400.1">
    <property type="nucleotide sequence ID" value="NZ_BAGZ01000005.1"/>
</dbReference>